<dbReference type="InParanoid" id="A0A7E6DML0"/>
<dbReference type="RefSeq" id="XP_035880110.1">
    <property type="nucleotide sequence ID" value="XM_036024217.1"/>
</dbReference>
<dbReference type="AlphaFoldDB" id="A0A7E6DML0"/>
<evidence type="ECO:0000313" key="2">
    <source>
        <dbReference type="RefSeq" id="XP_035880110.1"/>
    </source>
</evidence>
<dbReference type="OrthoDB" id="45963at2759"/>
<reference evidence="2" key="1">
    <citation type="submission" date="2025-08" db="UniProtKB">
        <authorList>
            <consortium name="RefSeq"/>
        </authorList>
    </citation>
    <scope>IDENTIFICATION</scope>
    <source>
        <tissue evidence="2">Muscle</tissue>
    </source>
</reference>
<evidence type="ECO:0000313" key="1">
    <source>
        <dbReference type="Proteomes" id="UP000504628"/>
    </source>
</evidence>
<dbReference type="KEGG" id="pdic:114494825"/>
<gene>
    <name evidence="2" type="primary">LOC114494825</name>
</gene>
<dbReference type="PANTHER" id="PTHR31206:SF5">
    <property type="entry name" value="PROTEIN FAM177A1"/>
    <property type="match status" value="1"/>
</dbReference>
<dbReference type="Proteomes" id="UP000504628">
    <property type="component" value="Chromosome 4"/>
</dbReference>
<sequence length="211" mass="24106">MDLEPVSSSEEGEGVTVLGAAAMQAFRDVAWQKSKEKGFENVELGVTRTEKKVPRRVIHFVNGETMEEYSTDEDDVDGLEKKDGLPTVDLKKLTWGRYLCFHMHRATTSTLLVCDFLRKKIASVFGVSNPRHQYTIDKCYHMKKEEGKEEDRMSEEVEKQYQQNELQADSAVQTDQPETVISSLFVNLNFEMEEDCEVITENKQNSVSVLP</sequence>
<protein>
    <submittedName>
        <fullName evidence="2">Protein FAM177A1-like</fullName>
    </submittedName>
</protein>
<name>A0A7E6DML0_9CHIR</name>
<dbReference type="InterPro" id="IPR028260">
    <property type="entry name" value="FAM177"/>
</dbReference>
<organism evidence="1 2">
    <name type="scientific">Phyllostomus discolor</name>
    <name type="common">pale spear-nosed bat</name>
    <dbReference type="NCBI Taxonomy" id="89673"/>
    <lineage>
        <taxon>Eukaryota</taxon>
        <taxon>Metazoa</taxon>
        <taxon>Chordata</taxon>
        <taxon>Craniata</taxon>
        <taxon>Vertebrata</taxon>
        <taxon>Euteleostomi</taxon>
        <taxon>Mammalia</taxon>
        <taxon>Eutheria</taxon>
        <taxon>Laurasiatheria</taxon>
        <taxon>Chiroptera</taxon>
        <taxon>Yangochiroptera</taxon>
        <taxon>Phyllostomidae</taxon>
        <taxon>Phyllostominae</taxon>
        <taxon>Phyllostomus</taxon>
    </lineage>
</organism>
<accession>A0A7E6DML0</accession>
<keyword evidence="1" id="KW-1185">Reference proteome</keyword>
<dbReference type="Pfam" id="PF14774">
    <property type="entry name" value="FAM177"/>
    <property type="match status" value="1"/>
</dbReference>
<dbReference type="GeneID" id="114494825"/>
<proteinExistence type="predicted"/>
<dbReference type="PANTHER" id="PTHR31206">
    <property type="entry name" value="LP10445P"/>
    <property type="match status" value="1"/>
</dbReference>